<accession>A0ABY5TWE9</accession>
<keyword evidence="2" id="KW-1185">Reference proteome</keyword>
<evidence type="ECO:0000313" key="2">
    <source>
        <dbReference type="Proteomes" id="UP001055337"/>
    </source>
</evidence>
<protein>
    <recommendedName>
        <fullName evidence="3">Antitoxin</fullName>
    </recommendedName>
</protein>
<evidence type="ECO:0000313" key="1">
    <source>
        <dbReference type="EMBL" id="UVY96055.1"/>
    </source>
</evidence>
<organism evidence="1 2">
    <name type="scientific">Mycolicibacterium crocinum</name>
    <dbReference type="NCBI Taxonomy" id="388459"/>
    <lineage>
        <taxon>Bacteria</taxon>
        <taxon>Bacillati</taxon>
        <taxon>Actinomycetota</taxon>
        <taxon>Actinomycetes</taxon>
        <taxon>Mycobacteriales</taxon>
        <taxon>Mycobacteriaceae</taxon>
        <taxon>Mycolicibacterium</taxon>
    </lineage>
</organism>
<gene>
    <name evidence="1" type="ORF">MI149_30360</name>
</gene>
<sequence length="85" mass="9017">MIHTTVEALGGAQAVPSELIPARQLHQHLIHQVATGAGNVVLADTAGRPAAVVMSLPRYEQLLDELITLRRNNSPTTPDGSSRAD</sequence>
<geneLocation type="plasmid" evidence="1 2">
    <name>unnamed2</name>
</geneLocation>
<reference evidence="1" key="1">
    <citation type="submission" date="2022-08" db="EMBL/GenBank/DDBJ databases">
        <title>Complete genome sequence of 14 non-tuberculosis mycobacteria type-strains.</title>
        <authorList>
            <person name="Igarashi Y."/>
            <person name="Osugi A."/>
            <person name="Mitarai S."/>
        </authorList>
    </citation>
    <scope>NUCLEOTIDE SEQUENCE</scope>
    <source>
        <strain evidence="1">JCM 16369</strain>
    </source>
</reference>
<keyword evidence="1" id="KW-0614">Plasmid</keyword>
<name>A0ABY5TWE9_9MYCO</name>
<dbReference type="RefSeq" id="WP_262871820.1">
    <property type="nucleotide sequence ID" value="NZ_CP103314.1"/>
</dbReference>
<dbReference type="Proteomes" id="UP001055337">
    <property type="component" value="Plasmid unnamed2"/>
</dbReference>
<dbReference type="EMBL" id="CP103314">
    <property type="protein sequence ID" value="UVY96055.1"/>
    <property type="molecule type" value="Genomic_DNA"/>
</dbReference>
<evidence type="ECO:0008006" key="3">
    <source>
        <dbReference type="Google" id="ProtNLM"/>
    </source>
</evidence>
<proteinExistence type="predicted"/>